<name>A0A926EVE9_9FIRM</name>
<dbReference type="EMBL" id="JACRTG010000008">
    <property type="protein sequence ID" value="MBC8587272.1"/>
    <property type="molecule type" value="Genomic_DNA"/>
</dbReference>
<dbReference type="InterPro" id="IPR019700">
    <property type="entry name" value="Sigma-G_inhibitor_Gin"/>
</dbReference>
<dbReference type="Pfam" id="PF10764">
    <property type="entry name" value="Gin"/>
    <property type="match status" value="1"/>
</dbReference>
<evidence type="ECO:0000313" key="1">
    <source>
        <dbReference type="EMBL" id="MBC8587272.1"/>
    </source>
</evidence>
<organism evidence="1 2">
    <name type="scientific">Paratissierella segnis</name>
    <dbReference type="NCBI Taxonomy" id="2763679"/>
    <lineage>
        <taxon>Bacteria</taxon>
        <taxon>Bacillati</taxon>
        <taxon>Bacillota</taxon>
        <taxon>Tissierellia</taxon>
        <taxon>Tissierellales</taxon>
        <taxon>Tissierellaceae</taxon>
        <taxon>Paratissierella</taxon>
    </lineage>
</organism>
<evidence type="ECO:0008006" key="3">
    <source>
        <dbReference type="Google" id="ProtNLM"/>
    </source>
</evidence>
<dbReference type="Proteomes" id="UP000601171">
    <property type="component" value="Unassembled WGS sequence"/>
</dbReference>
<sequence length="61" mass="7332">MYCKVCGDENEGYRIFGIYMCKRCFNKLETVSIDDEDYDEYKNLIRILLSYYISKELNPVN</sequence>
<protein>
    <recommendedName>
        <fullName evidence="3">Sigma factor G inhibitor Gin</fullName>
    </recommendedName>
</protein>
<dbReference type="AlphaFoldDB" id="A0A926EVE9"/>
<proteinExistence type="predicted"/>
<comment type="caution">
    <text evidence="1">The sequence shown here is derived from an EMBL/GenBank/DDBJ whole genome shotgun (WGS) entry which is preliminary data.</text>
</comment>
<evidence type="ECO:0000313" key="2">
    <source>
        <dbReference type="Proteomes" id="UP000601171"/>
    </source>
</evidence>
<gene>
    <name evidence="1" type="ORF">H8707_03325</name>
</gene>
<dbReference type="RefSeq" id="WP_262428743.1">
    <property type="nucleotide sequence ID" value="NZ_JACRTG010000008.1"/>
</dbReference>
<accession>A0A926EVE9</accession>
<keyword evidence="2" id="KW-1185">Reference proteome</keyword>
<reference evidence="1" key="1">
    <citation type="submission" date="2020-08" db="EMBL/GenBank/DDBJ databases">
        <title>Genome public.</title>
        <authorList>
            <person name="Liu C."/>
            <person name="Sun Q."/>
        </authorList>
    </citation>
    <scope>NUCLEOTIDE SEQUENCE</scope>
    <source>
        <strain evidence="1">BX21</strain>
    </source>
</reference>